<evidence type="ECO:0000313" key="2">
    <source>
        <dbReference type="Proteomes" id="UP000190648"/>
    </source>
</evidence>
<dbReference type="AlphaFoldDB" id="A0A1V4KJK4"/>
<sequence>MGRPPPGTRWVAKQHRSRAYRQPWVTGGRPTIGGSAEQGGARCRALSPPVARSVLSREERGCCSQGRHLLKNSGGATCLKLRLLELKQTDIFFQVTNFSADIHLKFHQLFVLRTTFNRQKRKIAEGCFFQGERRRRGNTTHRSCV</sequence>
<dbReference type="Proteomes" id="UP000190648">
    <property type="component" value="Unassembled WGS sequence"/>
</dbReference>
<evidence type="ECO:0000313" key="1">
    <source>
        <dbReference type="EMBL" id="OPJ84632.1"/>
    </source>
</evidence>
<reference evidence="1 2" key="1">
    <citation type="submission" date="2016-02" db="EMBL/GenBank/DDBJ databases">
        <title>Band-tailed pigeon sequencing and assembly.</title>
        <authorList>
            <person name="Soares A.E."/>
            <person name="Novak B.J."/>
            <person name="Rice E.S."/>
            <person name="O'Connell B."/>
            <person name="Chang D."/>
            <person name="Weber S."/>
            <person name="Shapiro B."/>
        </authorList>
    </citation>
    <scope>NUCLEOTIDE SEQUENCE [LARGE SCALE GENOMIC DNA]</scope>
    <source>
        <strain evidence="1">BTP2013</strain>
        <tissue evidence="1">Blood</tissue>
    </source>
</reference>
<organism evidence="1 2">
    <name type="scientific">Patagioenas fasciata monilis</name>
    <dbReference type="NCBI Taxonomy" id="372326"/>
    <lineage>
        <taxon>Eukaryota</taxon>
        <taxon>Metazoa</taxon>
        <taxon>Chordata</taxon>
        <taxon>Craniata</taxon>
        <taxon>Vertebrata</taxon>
        <taxon>Euteleostomi</taxon>
        <taxon>Archelosauria</taxon>
        <taxon>Archosauria</taxon>
        <taxon>Dinosauria</taxon>
        <taxon>Saurischia</taxon>
        <taxon>Theropoda</taxon>
        <taxon>Coelurosauria</taxon>
        <taxon>Aves</taxon>
        <taxon>Neognathae</taxon>
        <taxon>Neoaves</taxon>
        <taxon>Columbimorphae</taxon>
        <taxon>Columbiformes</taxon>
        <taxon>Columbidae</taxon>
        <taxon>Patagioenas</taxon>
    </lineage>
</organism>
<proteinExistence type="predicted"/>
<keyword evidence="2" id="KW-1185">Reference proteome</keyword>
<gene>
    <name evidence="1" type="ORF">AV530_015984</name>
</gene>
<dbReference type="EMBL" id="LSYS01003057">
    <property type="protein sequence ID" value="OPJ84632.1"/>
    <property type="molecule type" value="Genomic_DNA"/>
</dbReference>
<comment type="caution">
    <text evidence="1">The sequence shown here is derived from an EMBL/GenBank/DDBJ whole genome shotgun (WGS) entry which is preliminary data.</text>
</comment>
<accession>A0A1V4KJK4</accession>
<name>A0A1V4KJK4_PATFA</name>
<protein>
    <submittedName>
        <fullName evidence="1">Uncharacterized protein</fullName>
    </submittedName>
</protein>